<dbReference type="Proteomes" id="UP000829196">
    <property type="component" value="Unassembled WGS sequence"/>
</dbReference>
<protein>
    <recommendedName>
        <fullName evidence="3">Endonuclease/exonuclease/phosphatase domain-containing protein</fullName>
    </recommendedName>
</protein>
<keyword evidence="2" id="KW-1185">Reference proteome</keyword>
<dbReference type="PANTHER" id="PTHR33710">
    <property type="entry name" value="BNAC02G09200D PROTEIN"/>
    <property type="match status" value="1"/>
</dbReference>
<evidence type="ECO:0000313" key="2">
    <source>
        <dbReference type="Proteomes" id="UP000829196"/>
    </source>
</evidence>
<proteinExistence type="predicted"/>
<evidence type="ECO:0000313" key="1">
    <source>
        <dbReference type="EMBL" id="KAI0498599.1"/>
    </source>
</evidence>
<dbReference type="AlphaFoldDB" id="A0A8T3AQE0"/>
<evidence type="ECO:0008006" key="3">
    <source>
        <dbReference type="Google" id="ProtNLM"/>
    </source>
</evidence>
<dbReference type="EMBL" id="JAGYWB010000014">
    <property type="protein sequence ID" value="KAI0498599.1"/>
    <property type="molecule type" value="Genomic_DNA"/>
</dbReference>
<dbReference type="InterPro" id="IPR036691">
    <property type="entry name" value="Endo/exonu/phosph_ase_sf"/>
</dbReference>
<dbReference type="Gene3D" id="3.60.10.10">
    <property type="entry name" value="Endonuclease/exonuclease/phosphatase"/>
    <property type="match status" value="1"/>
</dbReference>
<name>A0A8T3AQE0_DENNO</name>
<gene>
    <name evidence="1" type="ORF">KFK09_019489</name>
</gene>
<organism evidence="1 2">
    <name type="scientific">Dendrobium nobile</name>
    <name type="common">Orchid</name>
    <dbReference type="NCBI Taxonomy" id="94219"/>
    <lineage>
        <taxon>Eukaryota</taxon>
        <taxon>Viridiplantae</taxon>
        <taxon>Streptophyta</taxon>
        <taxon>Embryophyta</taxon>
        <taxon>Tracheophyta</taxon>
        <taxon>Spermatophyta</taxon>
        <taxon>Magnoliopsida</taxon>
        <taxon>Liliopsida</taxon>
        <taxon>Asparagales</taxon>
        <taxon>Orchidaceae</taxon>
        <taxon>Epidendroideae</taxon>
        <taxon>Malaxideae</taxon>
        <taxon>Dendrobiinae</taxon>
        <taxon>Dendrobium</taxon>
    </lineage>
</organism>
<reference evidence="1" key="1">
    <citation type="journal article" date="2022" name="Front. Genet.">
        <title>Chromosome-Scale Assembly of the Dendrobium nobile Genome Provides Insights Into the Molecular Mechanism of the Biosynthesis of the Medicinal Active Ingredient of Dendrobium.</title>
        <authorList>
            <person name="Xu Q."/>
            <person name="Niu S.-C."/>
            <person name="Li K.-L."/>
            <person name="Zheng P.-J."/>
            <person name="Zhang X.-J."/>
            <person name="Jia Y."/>
            <person name="Liu Y."/>
            <person name="Niu Y.-X."/>
            <person name="Yu L.-H."/>
            <person name="Chen D.-F."/>
            <person name="Zhang G.-Q."/>
        </authorList>
    </citation>
    <scope>NUCLEOTIDE SEQUENCE</scope>
    <source>
        <tissue evidence="1">Leaf</tissue>
    </source>
</reference>
<dbReference type="SUPFAM" id="SSF56219">
    <property type="entry name" value="DNase I-like"/>
    <property type="match status" value="1"/>
</dbReference>
<sequence>MDVNLLIGDEWDVFYIPSSGLSGGIIILWKSKVAEFSVIDHSSQVVIGDLKIQNKCLWRIASVYGSIDVHKRKELWEMLNKHSDKDIPMAIGGDFNCILTKEDKIGGRRFLFSQGPRDMKNCLIENDLHEVGFIGPKYTWCNNKSDGARILERLDRCFVNSKALSSSHRLVTRHLARIASDHCPIILNILDSFPRIKGNIKFEDCWVSYKASYAEVKKEWNKKYEGDNSQVLNKKFQRSLKSLFYWSKAKHKDLNKLKRN</sequence>
<dbReference type="PANTHER" id="PTHR33710:SF71">
    <property type="entry name" value="ENDONUCLEASE_EXONUCLEASE_PHOSPHATASE DOMAIN-CONTAINING PROTEIN"/>
    <property type="match status" value="1"/>
</dbReference>
<dbReference type="OrthoDB" id="1935929at2759"/>
<accession>A0A8T3AQE0</accession>
<comment type="caution">
    <text evidence="1">The sequence shown here is derived from an EMBL/GenBank/DDBJ whole genome shotgun (WGS) entry which is preliminary data.</text>
</comment>